<proteinExistence type="predicted"/>
<accession>A0A8X8H4S9</accession>
<keyword evidence="3" id="KW-1185">Reference proteome</keyword>
<evidence type="ECO:0008006" key="4">
    <source>
        <dbReference type="Google" id="ProtNLM"/>
    </source>
</evidence>
<feature type="chain" id="PRO_5036472837" description="Secreted protein" evidence="1">
    <location>
        <begin position="16"/>
        <end position="95"/>
    </location>
</feature>
<dbReference type="Proteomes" id="UP000484076">
    <property type="component" value="Unassembled WGS sequence"/>
</dbReference>
<dbReference type="AlphaFoldDB" id="A0A8X8H4S9"/>
<keyword evidence="1" id="KW-0732">Signal</keyword>
<evidence type="ECO:0000313" key="2">
    <source>
        <dbReference type="EMBL" id="NUB45623.1"/>
    </source>
</evidence>
<name>A0A8X8H4S9_9RHOB</name>
<feature type="signal peptide" evidence="1">
    <location>
        <begin position="1"/>
        <end position="15"/>
    </location>
</feature>
<organism evidence="2 3">
    <name type="scientific">Fertoeibacter niger</name>
    <dbReference type="NCBI Taxonomy" id="2656921"/>
    <lineage>
        <taxon>Bacteria</taxon>
        <taxon>Pseudomonadati</taxon>
        <taxon>Pseudomonadota</taxon>
        <taxon>Alphaproteobacteria</taxon>
        <taxon>Rhodobacterales</taxon>
        <taxon>Paracoccaceae</taxon>
        <taxon>Fertoeibacter</taxon>
    </lineage>
</organism>
<reference evidence="2" key="1">
    <citation type="submission" date="2020-05" db="EMBL/GenBank/DDBJ databases">
        <title>Fertoebacter nigrum gen. nov., sp. nov., a new member of the family Rhodobacteraceae.</title>
        <authorList>
            <person name="Szuroczki S."/>
            <person name="Abbaszade G."/>
            <person name="Buni D."/>
            <person name="Schumann P."/>
            <person name="Toth E."/>
        </authorList>
    </citation>
    <scope>NUCLEOTIDE SEQUENCE</scope>
    <source>
        <strain evidence="2">RG-N-1a</strain>
    </source>
</reference>
<protein>
    <recommendedName>
        <fullName evidence="4">Secreted protein</fullName>
    </recommendedName>
</protein>
<evidence type="ECO:0000313" key="3">
    <source>
        <dbReference type="Proteomes" id="UP000484076"/>
    </source>
</evidence>
<evidence type="ECO:0000256" key="1">
    <source>
        <dbReference type="SAM" id="SignalP"/>
    </source>
</evidence>
<dbReference type="EMBL" id="WHUT02000008">
    <property type="protein sequence ID" value="NUB45623.1"/>
    <property type="molecule type" value="Genomic_DNA"/>
</dbReference>
<comment type="caution">
    <text evidence="2">The sequence shown here is derived from an EMBL/GenBank/DDBJ whole genome shotgun (WGS) entry which is preliminary data.</text>
</comment>
<gene>
    <name evidence="2" type="ORF">GEU84_014580</name>
</gene>
<sequence length="95" mass="9977">MNRALAALILSTARAAPLAAQDAPLSGTVARLRRFATVMGLIPRFRLSSACEACDRCVAALTACVVVALPRRTCPTVLPCIPSKPSHQQTMGSNT</sequence>